<organism evidence="1 2">
    <name type="scientific">Micavibrio aeruginosavorus</name>
    <dbReference type="NCBI Taxonomy" id="349221"/>
    <lineage>
        <taxon>Bacteria</taxon>
        <taxon>Pseudomonadati</taxon>
        <taxon>Bdellovibrionota</taxon>
        <taxon>Bdellovibrionia</taxon>
        <taxon>Bdellovibrionales</taxon>
        <taxon>Pseudobdellovibrionaceae</taxon>
        <taxon>Micavibrio</taxon>
    </lineage>
</organism>
<protein>
    <submittedName>
        <fullName evidence="1">Uncharacterized protein</fullName>
    </submittedName>
</protein>
<sequence length="72" mass="8103">MSYKFSRIAGKNRPVVVFEKAAGATLVIGMTCFLKGAYGDWRKNQVLTTKELENAAWEIVRRSNDPKQLVVT</sequence>
<evidence type="ECO:0000313" key="2">
    <source>
        <dbReference type="Proteomes" id="UP000249417"/>
    </source>
</evidence>
<dbReference type="Proteomes" id="UP000249417">
    <property type="component" value="Unassembled WGS sequence"/>
</dbReference>
<reference evidence="1 2" key="1">
    <citation type="submission" date="2017-08" db="EMBL/GenBank/DDBJ databases">
        <title>Infants hospitalized years apart are colonized by the same room-sourced microbial strains.</title>
        <authorList>
            <person name="Brooks B."/>
            <person name="Olm M.R."/>
            <person name="Firek B.A."/>
            <person name="Baker R."/>
            <person name="Thomas B.C."/>
            <person name="Morowitz M.J."/>
            <person name="Banfield J.F."/>
        </authorList>
    </citation>
    <scope>NUCLEOTIDE SEQUENCE [LARGE SCALE GENOMIC DNA]</scope>
    <source>
        <strain evidence="1">S2_005_002_R2_29</strain>
    </source>
</reference>
<evidence type="ECO:0000313" key="1">
    <source>
        <dbReference type="EMBL" id="PZQ43790.1"/>
    </source>
</evidence>
<comment type="caution">
    <text evidence="1">The sequence shown here is derived from an EMBL/GenBank/DDBJ whole genome shotgun (WGS) entry which is preliminary data.</text>
</comment>
<dbReference type="EMBL" id="QFQB01000130">
    <property type="protein sequence ID" value="PZQ43790.1"/>
    <property type="molecule type" value="Genomic_DNA"/>
</dbReference>
<name>A0A2W5PXI4_9BACT</name>
<dbReference type="AlphaFoldDB" id="A0A2W5PXI4"/>
<gene>
    <name evidence="1" type="ORF">DI551_11475</name>
</gene>
<proteinExistence type="predicted"/>
<accession>A0A2W5PXI4</accession>